<dbReference type="InterPro" id="IPR026106">
    <property type="entry name" value="MAP9"/>
</dbReference>
<organism evidence="2 3">
    <name type="scientific">Rhinopomastus cyanomelas</name>
    <name type="common">Common scimitarbill</name>
    <dbReference type="NCBI Taxonomy" id="113115"/>
    <lineage>
        <taxon>Eukaryota</taxon>
        <taxon>Metazoa</taxon>
        <taxon>Chordata</taxon>
        <taxon>Craniata</taxon>
        <taxon>Vertebrata</taxon>
        <taxon>Euteleostomi</taxon>
        <taxon>Archelosauria</taxon>
        <taxon>Archosauria</taxon>
        <taxon>Dinosauria</taxon>
        <taxon>Saurischia</taxon>
        <taxon>Theropoda</taxon>
        <taxon>Coelurosauria</taxon>
        <taxon>Aves</taxon>
        <taxon>Neognathae</taxon>
        <taxon>Neoaves</taxon>
        <taxon>Telluraves</taxon>
        <taxon>Coraciimorphae</taxon>
        <taxon>Bucerotiformes</taxon>
        <taxon>Rhinopomastidae</taxon>
        <taxon>Rhinopomastus</taxon>
    </lineage>
</organism>
<feature type="region of interest" description="Disordered" evidence="1">
    <location>
        <begin position="223"/>
        <end position="291"/>
    </location>
</feature>
<dbReference type="Proteomes" id="UP000565785">
    <property type="component" value="Unassembled WGS sequence"/>
</dbReference>
<feature type="region of interest" description="Disordered" evidence="1">
    <location>
        <begin position="310"/>
        <end position="340"/>
    </location>
</feature>
<reference evidence="2 3" key="1">
    <citation type="submission" date="2019-09" db="EMBL/GenBank/DDBJ databases">
        <title>Bird 10,000 Genomes (B10K) Project - Family phase.</title>
        <authorList>
            <person name="Zhang G."/>
        </authorList>
    </citation>
    <scope>NUCLEOTIDE SEQUENCE [LARGE SCALE GENOMIC DNA]</scope>
    <source>
        <strain evidence="2">B10K-DU-002-35</strain>
        <tissue evidence="2">Muscle</tissue>
    </source>
</reference>
<dbReference type="PANTHER" id="PTHR14739">
    <property type="entry name" value="MICROTUBULE-ASSOCIATED PROTEIN 9"/>
    <property type="match status" value="1"/>
</dbReference>
<feature type="compositionally biased region" description="Basic and acidic residues" evidence="1">
    <location>
        <begin position="256"/>
        <end position="291"/>
    </location>
</feature>
<feature type="compositionally biased region" description="Basic and acidic residues" evidence="1">
    <location>
        <begin position="74"/>
        <end position="95"/>
    </location>
</feature>
<dbReference type="PANTHER" id="PTHR14739:SF9">
    <property type="entry name" value="MICROTUBULE-ASSOCIATED PROTEIN 9"/>
    <property type="match status" value="1"/>
</dbReference>
<dbReference type="GO" id="GO:1902412">
    <property type="term" value="P:regulation of mitotic cytokinesis"/>
    <property type="evidence" value="ECO:0007669"/>
    <property type="project" value="TreeGrafter"/>
</dbReference>
<dbReference type="EMBL" id="VXBP01004776">
    <property type="protein sequence ID" value="NXN97179.1"/>
    <property type="molecule type" value="Genomic_DNA"/>
</dbReference>
<dbReference type="GO" id="GO:0090307">
    <property type="term" value="P:mitotic spindle assembly"/>
    <property type="evidence" value="ECO:0007669"/>
    <property type="project" value="TreeGrafter"/>
</dbReference>
<accession>A0A7L1NCJ2</accession>
<dbReference type="GO" id="GO:0008017">
    <property type="term" value="F:microtubule binding"/>
    <property type="evidence" value="ECO:0007669"/>
    <property type="project" value="TreeGrafter"/>
</dbReference>
<name>A0A7L1NCJ2_RHICY</name>
<dbReference type="AlphaFoldDB" id="A0A7L1NCJ2"/>
<gene>
    <name evidence="2" type="primary">Map9</name>
    <name evidence="2" type="ORF">RHICYA_R14275</name>
</gene>
<evidence type="ECO:0000256" key="1">
    <source>
        <dbReference type="SAM" id="MobiDB-lite"/>
    </source>
</evidence>
<proteinExistence type="predicted"/>
<feature type="non-terminal residue" evidence="2">
    <location>
        <position position="1"/>
    </location>
</feature>
<keyword evidence="3" id="KW-1185">Reference proteome</keyword>
<sequence length="340" mass="38938">DQDQTISTGDLKLEDSSRKCRSGTRGTLTTTCETTQKLEKSADCSSDETVKMAEGQTVADTVQEVSVGDESEQAEEKSTSKDPVKKQSGTKERAQQTHRAALSERSVSSARLKKKARAAPSATPVSSRYLGNLKVLEEKGDQKKSPEFDQADSLRAAVFQNWLEKKKAFLLESKRAEKKKAENLRNTAEKDEAAKREEAIASFEAWKKKKEREAKKLNEKKKLEELKKKKAAEQNEEKTEAAQKVVMSCSSLSQYRNEKKDEYIKQKKVERDLERRKQELQQAKKEEKNKKALEEYEKWLEKTERREQLEKKRKKLQAVRGDEVPSPWSPPGKVSYSRNY</sequence>
<comment type="caution">
    <text evidence="2">The sequence shown here is derived from an EMBL/GenBank/DDBJ whole genome shotgun (WGS) entry which is preliminary data.</text>
</comment>
<feature type="non-terminal residue" evidence="2">
    <location>
        <position position="340"/>
    </location>
</feature>
<feature type="compositionally biased region" description="Basic and acidic residues" evidence="1">
    <location>
        <begin position="223"/>
        <end position="241"/>
    </location>
</feature>
<evidence type="ECO:0000313" key="3">
    <source>
        <dbReference type="Proteomes" id="UP000565785"/>
    </source>
</evidence>
<feature type="region of interest" description="Disordered" evidence="1">
    <location>
        <begin position="1"/>
        <end position="132"/>
    </location>
</feature>
<dbReference type="OrthoDB" id="8956542at2759"/>
<feature type="compositionally biased region" description="Low complexity" evidence="1">
    <location>
        <begin position="23"/>
        <end position="35"/>
    </location>
</feature>
<evidence type="ECO:0000313" key="2">
    <source>
        <dbReference type="EMBL" id="NXN97179.1"/>
    </source>
</evidence>
<dbReference type="GO" id="GO:0000235">
    <property type="term" value="C:astral microtubule"/>
    <property type="evidence" value="ECO:0007669"/>
    <property type="project" value="TreeGrafter"/>
</dbReference>
<protein>
    <submittedName>
        <fullName evidence="2">MAP9 protein</fullName>
    </submittedName>
</protein>
<dbReference type="GO" id="GO:0000281">
    <property type="term" value="P:mitotic cytokinesis"/>
    <property type="evidence" value="ECO:0007669"/>
    <property type="project" value="InterPro"/>
</dbReference>